<organism evidence="2 3">
    <name type="scientific">Alkalicoccobacillus plakortidis</name>
    <dbReference type="NCBI Taxonomy" id="444060"/>
    <lineage>
        <taxon>Bacteria</taxon>
        <taxon>Bacillati</taxon>
        <taxon>Bacillota</taxon>
        <taxon>Bacilli</taxon>
        <taxon>Bacillales</taxon>
        <taxon>Bacillaceae</taxon>
        <taxon>Alkalicoccobacillus</taxon>
    </lineage>
</organism>
<evidence type="ECO:0000313" key="2">
    <source>
        <dbReference type="EMBL" id="MCM2675012.1"/>
    </source>
</evidence>
<dbReference type="PROSITE" id="PS51257">
    <property type="entry name" value="PROKAR_LIPOPROTEIN"/>
    <property type="match status" value="1"/>
</dbReference>
<proteinExistence type="predicted"/>
<dbReference type="Pfam" id="PF14173">
    <property type="entry name" value="ComGG"/>
    <property type="match status" value="1"/>
</dbReference>
<evidence type="ECO:0000256" key="1">
    <source>
        <dbReference type="SAM" id="Phobius"/>
    </source>
</evidence>
<dbReference type="EMBL" id="JAMQJY010000001">
    <property type="protein sequence ID" value="MCM2675012.1"/>
    <property type="molecule type" value="Genomic_DNA"/>
</dbReference>
<keyword evidence="1" id="KW-0812">Transmembrane</keyword>
<protein>
    <submittedName>
        <fullName evidence="2">ComGG family competence protein</fullName>
    </submittedName>
</protein>
<reference evidence="2" key="1">
    <citation type="submission" date="2022-06" db="EMBL/GenBank/DDBJ databases">
        <title>Alkalicoccobacillus porphyridii sp. nov., isolated from a marine red alga, Porphyridium purpureum and reclassification of Shouchella plakortidis and Shouchella gibsonii as Alkalicoccobacillus plakortidis comb. nov. and Alkalicoccobacillus gibsonii comb. nov.</title>
        <authorList>
            <person name="Kim K.H."/>
            <person name="Lee J.K."/>
            <person name="Han D.M."/>
            <person name="Baek J.H."/>
            <person name="Jeon C.O."/>
        </authorList>
    </citation>
    <scope>NUCLEOTIDE SEQUENCE</scope>
    <source>
        <strain evidence="2">DSM 19153</strain>
    </source>
</reference>
<accession>A0ABT0XIH5</accession>
<feature type="transmembrane region" description="Helical" evidence="1">
    <location>
        <begin position="6"/>
        <end position="27"/>
    </location>
</feature>
<dbReference type="Proteomes" id="UP001203665">
    <property type="component" value="Unassembled WGS sequence"/>
</dbReference>
<name>A0ABT0XIH5_9BACI</name>
<comment type="caution">
    <text evidence="2">The sequence shown here is derived from an EMBL/GenBank/DDBJ whole genome shotgun (WGS) entry which is preliminary data.</text>
</comment>
<keyword evidence="1" id="KW-1133">Transmembrane helix</keyword>
<gene>
    <name evidence="2" type="primary">comGG</name>
    <name evidence="2" type="ORF">NDM98_05540</name>
</gene>
<keyword evidence="3" id="KW-1185">Reference proteome</keyword>
<dbReference type="InterPro" id="IPR020372">
    <property type="entry name" value="Competence_ComGG"/>
</dbReference>
<evidence type="ECO:0000313" key="3">
    <source>
        <dbReference type="Proteomes" id="UP001203665"/>
    </source>
</evidence>
<sequence length="123" mass="14573">MRNQHGFAYPLTLIIVAILTLSCLYTIQLYEVEKRFVLEQEKLLQLDNLVQMGIIDYIKQSEKSEGIEERHYEVGSITFTTRKQTDEVVRVELHSKVGPHHKRWSIIHYNLNTDSMIYFQDMN</sequence>
<dbReference type="RefSeq" id="WP_251605193.1">
    <property type="nucleotide sequence ID" value="NZ_JAMQJY010000001.1"/>
</dbReference>
<keyword evidence="1" id="KW-0472">Membrane</keyword>